<accession>A0A450WEJ4</accession>
<feature type="domain" description="DUF6883" evidence="1">
    <location>
        <begin position="3"/>
        <end position="76"/>
    </location>
</feature>
<dbReference type="AlphaFoldDB" id="A0A450WEJ4"/>
<sequence length="84" mass="9286">MGLSNRENAWIPTAKITEYLLLVTHPAGKSKAPFFLAHGYHPGNSKILEHDLLKVARTGRIIESTHSPYGEKYASEALPQTDKA</sequence>
<evidence type="ECO:0000259" key="1">
    <source>
        <dbReference type="Pfam" id="PF21814"/>
    </source>
</evidence>
<gene>
    <name evidence="2" type="ORF">BECKLFY1418C_GA0070996_101523</name>
</gene>
<organism evidence="2">
    <name type="scientific">Candidatus Kentrum sp. LFY</name>
    <dbReference type="NCBI Taxonomy" id="2126342"/>
    <lineage>
        <taxon>Bacteria</taxon>
        <taxon>Pseudomonadati</taxon>
        <taxon>Pseudomonadota</taxon>
        <taxon>Gammaproteobacteria</taxon>
        <taxon>Candidatus Kentrum</taxon>
    </lineage>
</organism>
<evidence type="ECO:0000313" key="2">
    <source>
        <dbReference type="EMBL" id="VFK15435.1"/>
    </source>
</evidence>
<dbReference type="Pfam" id="PF21814">
    <property type="entry name" value="DUF6883"/>
    <property type="match status" value="1"/>
</dbReference>
<name>A0A450WEJ4_9GAMM</name>
<proteinExistence type="predicted"/>
<dbReference type="InterPro" id="IPR049250">
    <property type="entry name" value="DUF6883"/>
</dbReference>
<reference evidence="2" key="1">
    <citation type="submission" date="2019-02" db="EMBL/GenBank/DDBJ databases">
        <authorList>
            <person name="Gruber-Vodicka R. H."/>
            <person name="Seah K. B. B."/>
        </authorList>
    </citation>
    <scope>NUCLEOTIDE SEQUENCE</scope>
    <source>
        <strain evidence="2">BECK_BY7</strain>
    </source>
</reference>
<dbReference type="EMBL" id="CAADFN010000015">
    <property type="protein sequence ID" value="VFK15435.1"/>
    <property type="molecule type" value="Genomic_DNA"/>
</dbReference>
<protein>
    <recommendedName>
        <fullName evidence="1">DUF6883 domain-containing protein</fullName>
    </recommendedName>
</protein>